<keyword evidence="4" id="KW-1185">Reference proteome</keyword>
<dbReference type="EMBL" id="MSFL01000001">
    <property type="protein sequence ID" value="PWY92859.1"/>
    <property type="molecule type" value="Genomic_DNA"/>
</dbReference>
<organism evidence="3 4">
    <name type="scientific">Aspergillus heteromorphus CBS 117.55</name>
    <dbReference type="NCBI Taxonomy" id="1448321"/>
    <lineage>
        <taxon>Eukaryota</taxon>
        <taxon>Fungi</taxon>
        <taxon>Dikarya</taxon>
        <taxon>Ascomycota</taxon>
        <taxon>Pezizomycotina</taxon>
        <taxon>Eurotiomycetes</taxon>
        <taxon>Eurotiomycetidae</taxon>
        <taxon>Eurotiales</taxon>
        <taxon>Aspergillaceae</taxon>
        <taxon>Aspergillus</taxon>
        <taxon>Aspergillus subgen. Circumdati</taxon>
    </lineage>
</organism>
<feature type="region of interest" description="Disordered" evidence="1">
    <location>
        <begin position="112"/>
        <end position="143"/>
    </location>
</feature>
<dbReference type="Proteomes" id="UP000247233">
    <property type="component" value="Unassembled WGS sequence"/>
</dbReference>
<dbReference type="AlphaFoldDB" id="A0A317X2L6"/>
<evidence type="ECO:0000256" key="1">
    <source>
        <dbReference type="SAM" id="MobiDB-lite"/>
    </source>
</evidence>
<gene>
    <name evidence="3" type="ORF">BO70DRAFT_20513</name>
</gene>
<dbReference type="VEuPathDB" id="FungiDB:BO70DRAFT_20513"/>
<proteinExistence type="predicted"/>
<sequence>MGHPRILQPLFGGHSQANASSTVSVRNPDRPLREPIFACLRAFLRRHLHAKHNSSYTLPSRSSSSSSSSPVLLQLSFFFFLLLLVLLLLLLLLSPLLGPILPLHRPPGDPIHLSHTTDVPARPQESHRTTSRGGLNCIIGRPT</sequence>
<comment type="caution">
    <text evidence="3">The sequence shown here is derived from an EMBL/GenBank/DDBJ whole genome shotgun (WGS) entry which is preliminary data.</text>
</comment>
<reference evidence="3 4" key="1">
    <citation type="submission" date="2016-12" db="EMBL/GenBank/DDBJ databases">
        <title>The genomes of Aspergillus section Nigri reveals drivers in fungal speciation.</title>
        <authorList>
            <consortium name="DOE Joint Genome Institute"/>
            <person name="Vesth T.C."/>
            <person name="Nybo J."/>
            <person name="Theobald S."/>
            <person name="Brandl J."/>
            <person name="Frisvad J.C."/>
            <person name="Nielsen K.F."/>
            <person name="Lyhne E.K."/>
            <person name="Kogle M.E."/>
            <person name="Kuo A."/>
            <person name="Riley R."/>
            <person name="Clum A."/>
            <person name="Nolan M."/>
            <person name="Lipzen A."/>
            <person name="Salamov A."/>
            <person name="Henrissat B."/>
            <person name="Wiebenga A."/>
            <person name="De Vries R.P."/>
            <person name="Grigoriev I.V."/>
            <person name="Mortensen U.H."/>
            <person name="Andersen M.R."/>
            <person name="Baker S.E."/>
        </authorList>
    </citation>
    <scope>NUCLEOTIDE SEQUENCE [LARGE SCALE GENOMIC DNA]</scope>
    <source>
        <strain evidence="3 4">CBS 117.55</strain>
    </source>
</reference>
<feature type="transmembrane region" description="Helical" evidence="2">
    <location>
        <begin position="71"/>
        <end position="93"/>
    </location>
</feature>
<keyword evidence="2" id="KW-0812">Transmembrane</keyword>
<dbReference type="RefSeq" id="XP_025404598.1">
    <property type="nucleotide sequence ID" value="XM_025538623.1"/>
</dbReference>
<keyword evidence="2" id="KW-0472">Membrane</keyword>
<accession>A0A317X2L6</accession>
<protein>
    <submittedName>
        <fullName evidence="3">Uncharacterized protein</fullName>
    </submittedName>
</protein>
<dbReference type="GeneID" id="37060860"/>
<evidence type="ECO:0000313" key="3">
    <source>
        <dbReference type="EMBL" id="PWY92859.1"/>
    </source>
</evidence>
<evidence type="ECO:0000313" key="4">
    <source>
        <dbReference type="Proteomes" id="UP000247233"/>
    </source>
</evidence>
<keyword evidence="2" id="KW-1133">Transmembrane helix</keyword>
<evidence type="ECO:0000256" key="2">
    <source>
        <dbReference type="SAM" id="Phobius"/>
    </source>
</evidence>
<name>A0A317X2L6_9EURO</name>